<sequence length="513" mass="58309">MSLLSGPGEAIRLGGYFHNPALGYVETANFHVLEENSSDSHTKIQSFDLFDTLVARRCSDPLEIFRIVERKSAVAGFADMRHRTEMGIFGRRTYGIDDIYLIMISEGFISEKQAAVLKWMELEEEWEHLFPIGDVVARVAENDIVISDMYLPRPFIERVLREKCGLENKLYLSNYGKHHRLIWPEILGEHNLRTHFGDNIQADIISPSSFGIDVMLVNISKWDPSEQILHAIGLGDYAHAVRETRLRSFHRNINIRHAQRAQASINIPLMILASFWIKACAEERGVDKILMAARDCNLWQEMLASRHFARANMPPSEYIRISRAVCYTESPEYEAYLQNKLGLRNLLVDFVGTGRSLGTIIDRMDRRASITPCILLGEPRSAEIVETLPETFILRDFGSHRVFFEALNASLDGSTVFTISDNYRLTILLQENEFSDVVKTMIVEMRNTFQHFMHNLDRINPPQNVPSLEVLRQAGAAIVDLLPGWSPKLAALAAEQKTNLMQGNAFKAAYAAR</sequence>
<dbReference type="GeneID" id="301040308"/>
<name>A0ABY1YDD9_9HYPH</name>
<dbReference type="RefSeq" id="WP_130977195.1">
    <property type="nucleotide sequence ID" value="NZ_SISF01000023.1"/>
</dbReference>
<organism evidence="1 2">
    <name type="scientific">Agrobacterium cavarae</name>
    <dbReference type="NCBI Taxonomy" id="2528239"/>
    <lineage>
        <taxon>Bacteria</taxon>
        <taxon>Pseudomonadati</taxon>
        <taxon>Pseudomonadota</taxon>
        <taxon>Alphaproteobacteria</taxon>
        <taxon>Hyphomicrobiales</taxon>
        <taxon>Rhizobiaceae</taxon>
        <taxon>Rhizobium/Agrobacterium group</taxon>
        <taxon>Agrobacterium</taxon>
    </lineage>
</organism>
<reference evidence="1 2" key="1">
    <citation type="submission" date="2019-02" db="EMBL/GenBank/DDBJ databases">
        <title>Current taxonomic status of genus Agrobacterium and description of Agrobacterium cavarae sp. nov. isolated from maize roots.</title>
        <authorList>
            <person name="Flores-Felix J.D."/>
            <person name="Menendez E."/>
            <person name="Ramirez-Bahena M.H."/>
            <person name="Garcia-Fraile P."/>
            <person name="Velazquez E."/>
        </authorList>
    </citation>
    <scope>NUCLEOTIDE SEQUENCE [LARGE SCALE GENOMIC DNA]</scope>
    <source>
        <strain evidence="1 2">RZME10</strain>
    </source>
</reference>
<comment type="caution">
    <text evidence="1">The sequence shown here is derived from an EMBL/GenBank/DDBJ whole genome shotgun (WGS) entry which is preliminary data.</text>
</comment>
<protein>
    <submittedName>
        <fullName evidence="1">Uncharacterized protein</fullName>
    </submittedName>
</protein>
<proteinExistence type="predicted"/>
<gene>
    <name evidence="1" type="ORF">EYC79_03850</name>
</gene>
<evidence type="ECO:0000313" key="2">
    <source>
        <dbReference type="Proteomes" id="UP000294239"/>
    </source>
</evidence>
<keyword evidence="2" id="KW-1185">Reference proteome</keyword>
<dbReference type="Proteomes" id="UP000294239">
    <property type="component" value="Unassembled WGS sequence"/>
</dbReference>
<accession>A0ABY1YDD9</accession>
<evidence type="ECO:0000313" key="1">
    <source>
        <dbReference type="EMBL" id="TBN16955.1"/>
    </source>
</evidence>
<dbReference type="EMBL" id="SISF01000023">
    <property type="protein sequence ID" value="TBN16955.1"/>
    <property type="molecule type" value="Genomic_DNA"/>
</dbReference>